<comment type="similarity">
    <text evidence="3">Belongs to the peptidase C56 family. HSP31-like subfamily.</text>
</comment>
<evidence type="ECO:0000256" key="3">
    <source>
        <dbReference type="ARBA" id="ARBA00038493"/>
    </source>
</evidence>
<dbReference type="GO" id="GO:0019172">
    <property type="term" value="F:glyoxalase III activity"/>
    <property type="evidence" value="ECO:0007669"/>
    <property type="project" value="TreeGrafter"/>
</dbReference>
<dbReference type="Proteomes" id="UP000321040">
    <property type="component" value="Unassembled WGS sequence"/>
</dbReference>
<keyword evidence="9" id="KW-1185">Reference proteome</keyword>
<dbReference type="GO" id="GO:0005737">
    <property type="term" value="C:cytoplasm"/>
    <property type="evidence" value="ECO:0007669"/>
    <property type="project" value="TreeGrafter"/>
</dbReference>
<feature type="domain" description="DJ-1/PfpI" evidence="4">
    <location>
        <begin position="27"/>
        <end position="214"/>
    </location>
</feature>
<evidence type="ECO:0000256" key="1">
    <source>
        <dbReference type="ARBA" id="ARBA00023016"/>
    </source>
</evidence>
<dbReference type="GO" id="GO:0019243">
    <property type="term" value="P:methylglyoxal catabolic process to D-lactate via S-lactoyl-glutathione"/>
    <property type="evidence" value="ECO:0007669"/>
    <property type="project" value="TreeGrafter"/>
</dbReference>
<reference evidence="5 9" key="2">
    <citation type="submission" date="2019-07" db="EMBL/GenBank/DDBJ databases">
        <title>Whole genome shotgun sequence of Staphylococcus kloosii NBRC 109624.</title>
        <authorList>
            <person name="Hosoyama A."/>
            <person name="Uohara A."/>
            <person name="Ohji S."/>
            <person name="Ichikawa N."/>
        </authorList>
    </citation>
    <scope>NUCLEOTIDE SEQUENCE [LARGE SCALE GENOMIC DNA]</scope>
    <source>
        <strain evidence="5 9">NBRC 109624</strain>
    </source>
</reference>
<gene>
    <name evidence="7" type="ORF">A0131_07195</name>
    <name evidence="6" type="ORF">K8V85_01340</name>
    <name evidence="5" type="ORF">SKL01_22900</name>
</gene>
<dbReference type="GeneID" id="69905467"/>
<dbReference type="InterPro" id="IPR002818">
    <property type="entry name" value="DJ-1/PfpI"/>
</dbReference>
<dbReference type="Proteomes" id="UP000075418">
    <property type="component" value="Unassembled WGS sequence"/>
</dbReference>
<evidence type="ECO:0000313" key="5">
    <source>
        <dbReference type="EMBL" id="GEP83112.1"/>
    </source>
</evidence>
<keyword evidence="7" id="KW-0808">Transferase</keyword>
<reference evidence="6" key="3">
    <citation type="journal article" date="2021" name="PeerJ">
        <title>Extensive microbial diversity within the chicken gut microbiome revealed by metagenomics and culture.</title>
        <authorList>
            <person name="Gilroy R."/>
            <person name="Ravi A."/>
            <person name="Getino M."/>
            <person name="Pursley I."/>
            <person name="Horton D.L."/>
            <person name="Alikhan N.F."/>
            <person name="Baker D."/>
            <person name="Gharbi K."/>
            <person name="Hall N."/>
            <person name="Watson M."/>
            <person name="Adriaenssens E.M."/>
            <person name="Foster-Nyarko E."/>
            <person name="Jarju S."/>
            <person name="Secka A."/>
            <person name="Antonio M."/>
            <person name="Oren A."/>
            <person name="Chaudhuri R.R."/>
            <person name="La Ragione R."/>
            <person name="Hildebrand F."/>
            <person name="Pallen M.J."/>
        </authorList>
    </citation>
    <scope>NUCLEOTIDE SEQUENCE</scope>
    <source>
        <strain evidence="6">CHK149-3286</strain>
    </source>
</reference>
<reference evidence="7 8" key="1">
    <citation type="submission" date="2016-02" db="EMBL/GenBank/DDBJ databases">
        <title>Draft genome sequence of hydrocarbon degrading Staphylococcus saprophyticus Strain CNV2, isolated from crude-oil contaminated soil from Noonmati Oil Refinery, Guwahati, Assam, India.</title>
        <authorList>
            <person name="Mukherjee A."/>
            <person name="Chettri B."/>
            <person name="Langpoklakpam J."/>
            <person name="Singh A.K."/>
            <person name="Chattopadhyay D.J."/>
        </authorList>
    </citation>
    <scope>NUCLEOTIDE SEQUENCE [LARGE SCALE GENOMIC DNA]</scope>
    <source>
        <strain evidence="7 8">CNV2</strain>
    </source>
</reference>
<dbReference type="PANTHER" id="PTHR48094:SF11">
    <property type="entry name" value="GLUTATHIONE-INDEPENDENT GLYOXALASE HSP31-RELATED"/>
    <property type="match status" value="1"/>
</dbReference>
<dbReference type="Gene3D" id="3.40.50.880">
    <property type="match status" value="1"/>
</dbReference>
<evidence type="ECO:0000313" key="9">
    <source>
        <dbReference type="Proteomes" id="UP000321040"/>
    </source>
</evidence>
<keyword evidence="1" id="KW-0346">Stress response</keyword>
<accession>A0A2T4RBM8</accession>
<dbReference type="EMBL" id="BKAQ01000022">
    <property type="protein sequence ID" value="GEP83112.1"/>
    <property type="molecule type" value="Genomic_DNA"/>
</dbReference>
<dbReference type="Pfam" id="PF01965">
    <property type="entry name" value="DJ-1_PfpI"/>
    <property type="match status" value="1"/>
</dbReference>
<keyword evidence="2" id="KW-0456">Lyase</keyword>
<dbReference type="InterPro" id="IPR029062">
    <property type="entry name" value="Class_I_gatase-like"/>
</dbReference>
<keyword evidence="7" id="KW-0315">Glutamine amidotransferase</keyword>
<dbReference type="AlphaFoldDB" id="A0A151A567"/>
<dbReference type="RefSeq" id="WP_061854730.1">
    <property type="nucleotide sequence ID" value="NZ_BKAQ01000022.1"/>
</dbReference>
<accession>A0A151A567</accession>
<evidence type="ECO:0000313" key="6">
    <source>
        <dbReference type="EMBL" id="HJF66931.1"/>
    </source>
</evidence>
<evidence type="ECO:0000313" key="8">
    <source>
        <dbReference type="Proteomes" id="UP000075418"/>
    </source>
</evidence>
<evidence type="ECO:0000259" key="4">
    <source>
        <dbReference type="Pfam" id="PF01965"/>
    </source>
</evidence>
<evidence type="ECO:0000256" key="2">
    <source>
        <dbReference type="ARBA" id="ARBA00023239"/>
    </source>
</evidence>
<organism evidence="7 8">
    <name type="scientific">Staphylococcus kloosii</name>
    <dbReference type="NCBI Taxonomy" id="29384"/>
    <lineage>
        <taxon>Bacteria</taxon>
        <taxon>Bacillati</taxon>
        <taxon>Bacillota</taxon>
        <taxon>Bacilli</taxon>
        <taxon>Bacillales</taxon>
        <taxon>Staphylococcaceae</taxon>
        <taxon>Staphylococcus</taxon>
    </lineage>
</organism>
<dbReference type="PANTHER" id="PTHR48094">
    <property type="entry name" value="PROTEIN/NUCLEIC ACID DEGLYCASE DJ-1-RELATED"/>
    <property type="match status" value="1"/>
</dbReference>
<dbReference type="EMBL" id="LUGM01000002">
    <property type="protein sequence ID" value="KYH14559.1"/>
    <property type="molecule type" value="Genomic_DNA"/>
</dbReference>
<dbReference type="SUPFAM" id="SSF52317">
    <property type="entry name" value="Class I glutamine amidotransferase-like"/>
    <property type="match status" value="1"/>
</dbReference>
<reference evidence="6" key="4">
    <citation type="submission" date="2021-09" db="EMBL/GenBank/DDBJ databases">
        <authorList>
            <person name="Gilroy R."/>
        </authorList>
    </citation>
    <scope>NUCLEOTIDE SEQUENCE</scope>
    <source>
        <strain evidence="6">CHK149-3286</strain>
    </source>
</reference>
<proteinExistence type="inferred from homology"/>
<dbReference type="OrthoDB" id="9792284at2"/>
<comment type="caution">
    <text evidence="7">The sequence shown here is derived from an EMBL/GenBank/DDBJ whole genome shotgun (WGS) entry which is preliminary data.</text>
</comment>
<dbReference type="GO" id="GO:0016740">
    <property type="term" value="F:transferase activity"/>
    <property type="evidence" value="ECO:0007669"/>
    <property type="project" value="UniProtKB-KW"/>
</dbReference>
<dbReference type="KEGG" id="skl:C7J89_08940"/>
<sequence>MSKKALFVLTSRSHYDDGSQTGLWLEEASVPYEVLTEAGIDVDLVSIEGGSVPIDDNSTQNDELNKYASFVEKIKDVPSIQDIKVEDYDAIYLPGGHGTVFDFGHNQALASLIADFKDQNKFISSVCHGPSAFVGAKDNSGNFLVNGVTLTSFTDEEERAMGLEEKVPFLTQTELEKQGAKFITKDNFVSHVEEDGLFITGQNPQSSEALGEALRDALQK</sequence>
<dbReference type="InterPro" id="IPR050325">
    <property type="entry name" value="Prot/Nucl_acid_deglycase"/>
</dbReference>
<dbReference type="Proteomes" id="UP000706163">
    <property type="component" value="Unassembled WGS sequence"/>
</dbReference>
<dbReference type="CDD" id="cd03141">
    <property type="entry name" value="GATase1_Hsp31_like"/>
    <property type="match status" value="1"/>
</dbReference>
<evidence type="ECO:0000313" key="7">
    <source>
        <dbReference type="EMBL" id="KYH14559.1"/>
    </source>
</evidence>
<name>A0A151A567_9STAP</name>
<protein>
    <submittedName>
        <fullName evidence="6 7">Glutamine amidotransferase</fullName>
    </submittedName>
</protein>
<dbReference type="EMBL" id="DYVT01000016">
    <property type="protein sequence ID" value="HJF66931.1"/>
    <property type="molecule type" value="Genomic_DNA"/>
</dbReference>